<dbReference type="PANTHER" id="PTHR21716">
    <property type="entry name" value="TRANSMEMBRANE PROTEIN"/>
    <property type="match status" value="1"/>
</dbReference>
<protein>
    <submittedName>
        <fullName evidence="9">AI-2E family transporter</fullName>
    </submittedName>
</protein>
<organism evidence="9 10">
    <name type="scientific">Dentiradicibacter hellwigii</name>
    <dbReference type="NCBI Taxonomy" id="3149053"/>
    <lineage>
        <taxon>Bacteria</taxon>
        <taxon>Pseudomonadati</taxon>
        <taxon>Pseudomonadota</taxon>
        <taxon>Betaproteobacteria</taxon>
        <taxon>Rhodocyclales</taxon>
        <taxon>Rhodocyclaceae</taxon>
        <taxon>Dentiradicibacter</taxon>
    </lineage>
</organism>
<evidence type="ECO:0000256" key="6">
    <source>
        <dbReference type="ARBA" id="ARBA00022989"/>
    </source>
</evidence>
<accession>A0ABV4UAE5</accession>
<comment type="caution">
    <text evidence="9">The sequence shown here is derived from an EMBL/GenBank/DDBJ whole genome shotgun (WGS) entry which is preliminary data.</text>
</comment>
<keyword evidence="10" id="KW-1185">Reference proteome</keyword>
<comment type="subcellular location">
    <subcellularLocation>
        <location evidence="1">Cell membrane</location>
        <topology evidence="1">Multi-pass membrane protein</topology>
    </subcellularLocation>
</comment>
<reference evidence="10" key="1">
    <citation type="submission" date="2024-06" db="EMBL/GenBank/DDBJ databases">
        <title>Radixoralia hellwigii gen. nov., sp nov., isolated from a root canal in the human oral cavity.</title>
        <authorList>
            <person name="Bartsch S."/>
            <person name="Wittmer A."/>
            <person name="Schulz A.-K."/>
            <person name="Neumann-Schaal M."/>
            <person name="Wolf J."/>
            <person name="Gronow S."/>
            <person name="Tennert C."/>
            <person name="Haecker G."/>
            <person name="Cieplik F."/>
            <person name="Al-Ahmad A."/>
        </authorList>
    </citation>
    <scope>NUCLEOTIDE SEQUENCE [LARGE SCALE GENOMIC DNA]</scope>
    <source>
        <strain evidence="10">Wk13</strain>
    </source>
</reference>
<dbReference type="PROSITE" id="PS51257">
    <property type="entry name" value="PROKAR_LIPOPROTEIN"/>
    <property type="match status" value="1"/>
</dbReference>
<keyword evidence="6 8" id="KW-1133">Transmembrane helix</keyword>
<evidence type="ECO:0000256" key="2">
    <source>
        <dbReference type="ARBA" id="ARBA00009773"/>
    </source>
</evidence>
<dbReference type="Pfam" id="PF01594">
    <property type="entry name" value="AI-2E_transport"/>
    <property type="match status" value="1"/>
</dbReference>
<keyword evidence="5 8" id="KW-0812">Transmembrane</keyword>
<dbReference type="InterPro" id="IPR002549">
    <property type="entry name" value="AI-2E-like"/>
</dbReference>
<evidence type="ECO:0000256" key="1">
    <source>
        <dbReference type="ARBA" id="ARBA00004651"/>
    </source>
</evidence>
<dbReference type="RefSeq" id="WP_418889944.1">
    <property type="nucleotide sequence ID" value="NZ_JBEUWX010000001.1"/>
</dbReference>
<feature type="transmembrane region" description="Helical" evidence="8">
    <location>
        <begin position="148"/>
        <end position="174"/>
    </location>
</feature>
<feature type="transmembrane region" description="Helical" evidence="8">
    <location>
        <begin position="274"/>
        <end position="293"/>
    </location>
</feature>
<keyword evidence="3" id="KW-0813">Transport</keyword>
<feature type="transmembrane region" description="Helical" evidence="8">
    <location>
        <begin position="305"/>
        <end position="327"/>
    </location>
</feature>
<evidence type="ECO:0000256" key="4">
    <source>
        <dbReference type="ARBA" id="ARBA00022475"/>
    </source>
</evidence>
<evidence type="ECO:0000256" key="3">
    <source>
        <dbReference type="ARBA" id="ARBA00022448"/>
    </source>
</evidence>
<keyword evidence="4" id="KW-1003">Cell membrane</keyword>
<evidence type="ECO:0000256" key="5">
    <source>
        <dbReference type="ARBA" id="ARBA00022692"/>
    </source>
</evidence>
<feature type="transmembrane region" description="Helical" evidence="8">
    <location>
        <begin position="58"/>
        <end position="79"/>
    </location>
</feature>
<dbReference type="EMBL" id="JBEUWX010000001">
    <property type="protein sequence ID" value="MFA9948771.1"/>
    <property type="molecule type" value="Genomic_DNA"/>
</dbReference>
<evidence type="ECO:0000256" key="7">
    <source>
        <dbReference type="ARBA" id="ARBA00023136"/>
    </source>
</evidence>
<evidence type="ECO:0000256" key="8">
    <source>
        <dbReference type="SAM" id="Phobius"/>
    </source>
</evidence>
<dbReference type="PANTHER" id="PTHR21716:SF67">
    <property type="entry name" value="TRANSPORT PROTEIN YDIK-RELATED"/>
    <property type="match status" value="1"/>
</dbReference>
<evidence type="ECO:0000313" key="9">
    <source>
        <dbReference type="EMBL" id="MFA9948771.1"/>
    </source>
</evidence>
<sequence length="367" mass="39260">MLSNHKHTLQLAIIALLLGGCVAVLMPFIGTLLSAIVICIASAPLRTRLLRVCRGRRTVTATVLCLLLVVLFVLPVALLSGSLANVVDMVIGYVKPHLESGLPADLPGWLRNLPMVGASLDEYWHQLLASREEMNELLRQLIAPARKFALAAVSVFGQGLFQLVLVIFFAFFIFRDAEAYANAVRLASRKLAGDLGERMFQMTGNTVTGVMVGIVGTAAAQALVAIIGFFIAGVPTVILLGVATFFFSMVPVVGATIVWLPAAAWLYDTGQTGWAIFLLFWGMFGISGVDNFIKPILISRTASLPLLLIVVGVFGGVLVFGFIGLFLGPTLLALGQMLIREWLEYPGDGTSPAPDERAPAQPEGSAP</sequence>
<proteinExistence type="inferred from homology"/>
<name>A0ABV4UAE5_9RHOO</name>
<gene>
    <name evidence="9" type="ORF">ABCS64_00255</name>
</gene>
<feature type="transmembrane region" description="Helical" evidence="8">
    <location>
        <begin position="12"/>
        <end position="38"/>
    </location>
</feature>
<evidence type="ECO:0000313" key="10">
    <source>
        <dbReference type="Proteomes" id="UP001574673"/>
    </source>
</evidence>
<feature type="transmembrane region" description="Helical" evidence="8">
    <location>
        <begin position="207"/>
        <end position="231"/>
    </location>
</feature>
<keyword evidence="7 8" id="KW-0472">Membrane</keyword>
<comment type="similarity">
    <text evidence="2">Belongs to the autoinducer-2 exporter (AI-2E) (TC 2.A.86) family.</text>
</comment>
<dbReference type="Proteomes" id="UP001574673">
    <property type="component" value="Unassembled WGS sequence"/>
</dbReference>
<feature type="transmembrane region" description="Helical" evidence="8">
    <location>
        <begin position="238"/>
        <end position="262"/>
    </location>
</feature>